<feature type="compositionally biased region" description="Pro residues" evidence="12">
    <location>
        <begin position="641"/>
        <end position="651"/>
    </location>
</feature>
<feature type="compositionally biased region" description="Polar residues" evidence="12">
    <location>
        <begin position="774"/>
        <end position="786"/>
    </location>
</feature>
<evidence type="ECO:0000313" key="16">
    <source>
        <dbReference type="Proteomes" id="UP001519325"/>
    </source>
</evidence>
<dbReference type="InterPro" id="IPR003660">
    <property type="entry name" value="HAMP_dom"/>
</dbReference>
<comment type="subcellular location">
    <subcellularLocation>
        <location evidence="2">Membrane</location>
    </subcellularLocation>
</comment>
<dbReference type="InterPro" id="IPR036890">
    <property type="entry name" value="HATPase_C_sf"/>
</dbReference>
<dbReference type="RefSeq" id="WP_209887042.1">
    <property type="nucleotide sequence ID" value="NZ_JAGGMR010000001.1"/>
</dbReference>
<keyword evidence="11" id="KW-0902">Two-component regulatory system</keyword>
<keyword evidence="5" id="KW-0808">Transferase</keyword>
<evidence type="ECO:0000313" key="15">
    <source>
        <dbReference type="EMBL" id="MBP2189007.1"/>
    </source>
</evidence>
<dbReference type="CDD" id="cd06225">
    <property type="entry name" value="HAMP"/>
    <property type="match status" value="1"/>
</dbReference>
<keyword evidence="13" id="KW-0472">Membrane</keyword>
<evidence type="ECO:0000256" key="8">
    <source>
        <dbReference type="ARBA" id="ARBA00022777"/>
    </source>
</evidence>
<dbReference type="PROSITE" id="PS50885">
    <property type="entry name" value="HAMP"/>
    <property type="match status" value="1"/>
</dbReference>
<feature type="region of interest" description="Disordered" evidence="12">
    <location>
        <begin position="772"/>
        <end position="834"/>
    </location>
</feature>
<feature type="region of interest" description="Disordered" evidence="12">
    <location>
        <begin position="701"/>
        <end position="758"/>
    </location>
</feature>
<evidence type="ECO:0000256" key="5">
    <source>
        <dbReference type="ARBA" id="ARBA00022679"/>
    </source>
</evidence>
<evidence type="ECO:0000256" key="4">
    <source>
        <dbReference type="ARBA" id="ARBA00022553"/>
    </source>
</evidence>
<keyword evidence="7" id="KW-0547">Nucleotide-binding</keyword>
<reference evidence="15 16" key="1">
    <citation type="submission" date="2021-03" db="EMBL/GenBank/DDBJ databases">
        <title>Sequencing the genomes of 1000 actinobacteria strains.</title>
        <authorList>
            <person name="Klenk H.-P."/>
        </authorList>
    </citation>
    <scope>NUCLEOTIDE SEQUENCE [LARGE SCALE GENOMIC DNA]</scope>
    <source>
        <strain evidence="15 16">DSM 45516</strain>
    </source>
</reference>
<feature type="region of interest" description="Disordered" evidence="12">
    <location>
        <begin position="623"/>
        <end position="685"/>
    </location>
</feature>
<evidence type="ECO:0000256" key="9">
    <source>
        <dbReference type="ARBA" id="ARBA00022840"/>
    </source>
</evidence>
<feature type="domain" description="HAMP" evidence="14">
    <location>
        <begin position="361"/>
        <end position="390"/>
    </location>
</feature>
<comment type="catalytic activity">
    <reaction evidence="1">
        <text>ATP + protein L-histidine = ADP + protein N-phospho-L-histidine.</text>
        <dbReference type="EC" id="2.7.13.3"/>
    </reaction>
</comment>
<keyword evidence="4" id="KW-0597">Phosphoprotein</keyword>
<evidence type="ECO:0000256" key="2">
    <source>
        <dbReference type="ARBA" id="ARBA00004370"/>
    </source>
</evidence>
<name>A0ABS4QBD7_9NOCA</name>
<evidence type="ECO:0000259" key="14">
    <source>
        <dbReference type="PROSITE" id="PS50885"/>
    </source>
</evidence>
<dbReference type="SMART" id="SM00387">
    <property type="entry name" value="HATPase_c"/>
    <property type="match status" value="1"/>
</dbReference>
<keyword evidence="8 15" id="KW-0418">Kinase</keyword>
<evidence type="ECO:0000256" key="7">
    <source>
        <dbReference type="ARBA" id="ARBA00022741"/>
    </source>
</evidence>
<evidence type="ECO:0000256" key="11">
    <source>
        <dbReference type="ARBA" id="ARBA00023012"/>
    </source>
</evidence>
<dbReference type="PANTHER" id="PTHR44936:SF9">
    <property type="entry name" value="SENSOR PROTEIN CREC"/>
    <property type="match status" value="1"/>
</dbReference>
<evidence type="ECO:0000256" key="1">
    <source>
        <dbReference type="ARBA" id="ARBA00000085"/>
    </source>
</evidence>
<accession>A0ABS4QBD7</accession>
<dbReference type="Pfam" id="PF02518">
    <property type="entry name" value="HATPase_c"/>
    <property type="match status" value="1"/>
</dbReference>
<keyword evidence="6 13" id="KW-0812">Transmembrane</keyword>
<feature type="transmembrane region" description="Helical" evidence="13">
    <location>
        <begin position="21"/>
        <end position="40"/>
    </location>
</feature>
<evidence type="ECO:0000256" key="3">
    <source>
        <dbReference type="ARBA" id="ARBA00012438"/>
    </source>
</evidence>
<dbReference type="SUPFAM" id="SSF55874">
    <property type="entry name" value="ATPase domain of HSP90 chaperone/DNA topoisomerase II/histidine kinase"/>
    <property type="match status" value="1"/>
</dbReference>
<feature type="compositionally biased region" description="Low complexity" evidence="12">
    <location>
        <begin position="791"/>
        <end position="802"/>
    </location>
</feature>
<dbReference type="EC" id="2.7.13.3" evidence="3"/>
<keyword evidence="9" id="KW-0067">ATP-binding</keyword>
<protein>
    <recommendedName>
        <fullName evidence="3">histidine kinase</fullName>
        <ecNumber evidence="3">2.7.13.3</ecNumber>
    </recommendedName>
</protein>
<organism evidence="15 16">
    <name type="scientific">Nocardia goodfellowii</name>
    <dbReference type="NCBI Taxonomy" id="882446"/>
    <lineage>
        <taxon>Bacteria</taxon>
        <taxon>Bacillati</taxon>
        <taxon>Actinomycetota</taxon>
        <taxon>Actinomycetes</taxon>
        <taxon>Mycobacteriales</taxon>
        <taxon>Nocardiaceae</taxon>
        <taxon>Nocardia</taxon>
    </lineage>
</organism>
<dbReference type="Gene3D" id="6.10.340.10">
    <property type="match status" value="1"/>
</dbReference>
<dbReference type="EMBL" id="JAGGMR010000001">
    <property type="protein sequence ID" value="MBP2189007.1"/>
    <property type="molecule type" value="Genomic_DNA"/>
</dbReference>
<comment type="caution">
    <text evidence="15">The sequence shown here is derived from an EMBL/GenBank/DDBJ whole genome shotgun (WGS) entry which is preliminary data.</text>
</comment>
<dbReference type="InterPro" id="IPR003594">
    <property type="entry name" value="HATPase_dom"/>
</dbReference>
<sequence length="865" mass="92628">MEAAPRSWQAIFSNWSVARKVAIALLPPVILAMSFAVLRVDNHLDGMEQVRAASEYNAATHQIIEFAGASTELAVTAVNTQSADPADPRIGKANTRFDRAVADLETALRLPQTDPVLLVDMNSAIAAAKVLRDKSRATPPTELSTQLDAILGYVDKALASSDGMASTYNNAQRYMLQTSSIMVARRAFAQQQMLIGMMTSGKNTAPQQEQLAARILTAAGSEMALIQVYDQIMPTDAPYQSPLLGGAMARMAAVADPTRAADLVESMRTSLATYDLAATDRARAVERVLSEALTTARQDAMRDTSIIIGTLLAGLALALWVAQALVMSIRRLRHDVLDTAHVRLPEELAIVYSGGSTPQITPVGVTGRDEIGQLARAVDEMHEQALNLAALRLQIGKMFETLSRRSQSLVEQQLTLIEELERNEEDPIRLQSMFRLDHLATRMRRNGDNLLVLAGTPLRRGHLEPVGLGDMLWSAISQVEDYQRAEIGSVPNGIVPGAAAVDIEHLLAELIDNALRYSPPDRRVGVGVARTVDGGYLIEIIDRGLGMSDEDLAAANNRLASGGQVNFETARRMGLFVVSNLSARHGIQVSLRRTASTASIADNAGITAAVHLPARLVSLPESDHPTAPVLPLSHTSSPRLQPVPDPEPAETPAPQLTAYGLPRRLPLPPEAEPEAEAAPEISAPAGYESRFTLDAVPRHIEPVTDPAPSVPLRPDTEPATDPAPSVPLRPVADEPESTFGPPIFEPVAAEPDEGGGAAPIYQRMVSEWLVDSAASDSAGTQWSSPADSGWQAAAQASTPASSGRTRGGLPIRRPGAQLVPGSVDPSAESGIRDPEEIRENLTRHLNGVFSGRRAADAKHEHGEFV</sequence>
<evidence type="ECO:0000256" key="10">
    <source>
        <dbReference type="ARBA" id="ARBA00022989"/>
    </source>
</evidence>
<evidence type="ECO:0000256" key="6">
    <source>
        <dbReference type="ARBA" id="ARBA00022692"/>
    </source>
</evidence>
<dbReference type="InterPro" id="IPR050980">
    <property type="entry name" value="2C_sensor_his_kinase"/>
</dbReference>
<proteinExistence type="predicted"/>
<dbReference type="PANTHER" id="PTHR44936">
    <property type="entry name" value="SENSOR PROTEIN CREC"/>
    <property type="match status" value="1"/>
</dbReference>
<dbReference type="GO" id="GO:0016301">
    <property type="term" value="F:kinase activity"/>
    <property type="evidence" value="ECO:0007669"/>
    <property type="project" value="UniProtKB-KW"/>
</dbReference>
<dbReference type="Gene3D" id="3.30.565.10">
    <property type="entry name" value="Histidine kinase-like ATPase, C-terminal domain"/>
    <property type="match status" value="1"/>
</dbReference>
<keyword evidence="10 13" id="KW-1133">Transmembrane helix</keyword>
<feature type="transmembrane region" description="Helical" evidence="13">
    <location>
        <begin position="306"/>
        <end position="326"/>
    </location>
</feature>
<gene>
    <name evidence="15" type="ORF">BJ987_001908</name>
</gene>
<dbReference type="Proteomes" id="UP001519325">
    <property type="component" value="Unassembled WGS sequence"/>
</dbReference>
<keyword evidence="16" id="KW-1185">Reference proteome</keyword>
<evidence type="ECO:0000256" key="13">
    <source>
        <dbReference type="SAM" id="Phobius"/>
    </source>
</evidence>
<evidence type="ECO:0000256" key="12">
    <source>
        <dbReference type="SAM" id="MobiDB-lite"/>
    </source>
</evidence>